<dbReference type="SUPFAM" id="SSF52540">
    <property type="entry name" value="P-loop containing nucleoside triphosphate hydrolases"/>
    <property type="match status" value="1"/>
</dbReference>
<evidence type="ECO:0000256" key="5">
    <source>
        <dbReference type="ARBA" id="ARBA00034808"/>
    </source>
</evidence>
<protein>
    <recommendedName>
        <fullName evidence="5">DNA 3'-5' helicase</fullName>
        <ecNumber evidence="5">5.6.2.4</ecNumber>
    </recommendedName>
</protein>
<keyword evidence="7" id="KW-1185">Reference proteome</keyword>
<proteinExistence type="inferred from homology"/>
<evidence type="ECO:0000313" key="7">
    <source>
        <dbReference type="Proteomes" id="UP000597038"/>
    </source>
</evidence>
<evidence type="ECO:0000256" key="1">
    <source>
        <dbReference type="ARBA" id="ARBA00005446"/>
    </source>
</evidence>
<keyword evidence="2" id="KW-0238">DNA-binding</keyword>
<dbReference type="PANTHER" id="PTHR13710">
    <property type="entry name" value="DNA HELICASE RECQ FAMILY MEMBER"/>
    <property type="match status" value="1"/>
</dbReference>
<evidence type="ECO:0000313" key="6">
    <source>
        <dbReference type="EMBL" id="MBH9582228.1"/>
    </source>
</evidence>
<dbReference type="PANTHER" id="PTHR13710:SF105">
    <property type="entry name" value="ATP-DEPENDENT DNA HELICASE Q1"/>
    <property type="match status" value="1"/>
</dbReference>
<dbReference type="Gene3D" id="3.40.50.300">
    <property type="entry name" value="P-loop containing nucleotide triphosphate hydrolases"/>
    <property type="match status" value="1"/>
</dbReference>
<reference evidence="6 7" key="1">
    <citation type="submission" date="2020-12" db="EMBL/GenBank/DDBJ databases">
        <title>Genomic analysis of Staphylococcus felis from a cat with skin infection.</title>
        <authorList>
            <person name="Aslantas O."/>
            <person name="Keskin O."/>
            <person name="Buyukaltay K."/>
            <person name="Gullu Yucetepe A."/>
        </authorList>
    </citation>
    <scope>NUCLEOTIDE SEQUENCE [LARGE SCALE GENOMIC DNA]</scope>
    <source>
        <strain evidence="6 7">HARRANVET</strain>
    </source>
</reference>
<evidence type="ECO:0000256" key="4">
    <source>
        <dbReference type="ARBA" id="ARBA00034617"/>
    </source>
</evidence>
<keyword evidence="3" id="KW-0413">Isomerase</keyword>
<dbReference type="Proteomes" id="UP000597038">
    <property type="component" value="Unassembled WGS sequence"/>
</dbReference>
<comment type="catalytic activity">
    <reaction evidence="4">
        <text>Couples ATP hydrolysis with the unwinding of duplex DNA by translocating in the 3'-5' direction.</text>
        <dbReference type="EC" id="5.6.2.4"/>
    </reaction>
</comment>
<dbReference type="InterPro" id="IPR027417">
    <property type="entry name" value="P-loop_NTPase"/>
</dbReference>
<comment type="caution">
    <text evidence="6">The sequence shown here is derived from an EMBL/GenBank/DDBJ whole genome shotgun (WGS) entry which is preliminary data.</text>
</comment>
<dbReference type="EC" id="5.6.2.4" evidence="5"/>
<dbReference type="EMBL" id="JAEDAQ010000214">
    <property type="protein sequence ID" value="MBH9582228.1"/>
    <property type="molecule type" value="Genomic_DNA"/>
</dbReference>
<feature type="non-terminal residue" evidence="6">
    <location>
        <position position="57"/>
    </location>
</feature>
<name>A0ABS0QU59_9STAP</name>
<comment type="similarity">
    <text evidence="1">Belongs to the helicase family. RecQ subfamily.</text>
</comment>
<accession>A0ABS0QU59</accession>
<gene>
    <name evidence="6" type="ORF">I9026_12905</name>
</gene>
<evidence type="ECO:0000256" key="2">
    <source>
        <dbReference type="ARBA" id="ARBA00023125"/>
    </source>
</evidence>
<sequence length="57" mass="6188">MEQTLSHYIGYKAFRPGQKEIISKILSGNHTLGVLTTGGGKSVCYQITGLMLKCTTI</sequence>
<organism evidence="6 7">
    <name type="scientific">Staphylococcus felis</name>
    <dbReference type="NCBI Taxonomy" id="46127"/>
    <lineage>
        <taxon>Bacteria</taxon>
        <taxon>Bacillati</taxon>
        <taxon>Bacillota</taxon>
        <taxon>Bacilli</taxon>
        <taxon>Bacillales</taxon>
        <taxon>Staphylococcaceae</taxon>
        <taxon>Staphylococcus</taxon>
    </lineage>
</organism>
<evidence type="ECO:0000256" key="3">
    <source>
        <dbReference type="ARBA" id="ARBA00023235"/>
    </source>
</evidence>